<comment type="function">
    <text evidence="8">Involved in the biosynthesis of the chorismate, which leads to the biosynthesis of aromatic amino acids. Catalyzes the reversible NADPH linked reduction of 3-dehydroshikimate (DHSA) to yield shikimate (SA).</text>
</comment>
<dbReference type="PANTHER" id="PTHR21089">
    <property type="entry name" value="SHIKIMATE DEHYDROGENASE"/>
    <property type="match status" value="1"/>
</dbReference>
<feature type="binding site" evidence="8">
    <location>
        <position position="235"/>
    </location>
    <ligand>
        <name>shikimate</name>
        <dbReference type="ChEBI" id="CHEBI:36208"/>
    </ligand>
</feature>
<evidence type="ECO:0000256" key="7">
    <source>
        <dbReference type="ARBA" id="ARBA00049442"/>
    </source>
</evidence>
<dbReference type="SUPFAM" id="SSF51735">
    <property type="entry name" value="NAD(P)-binding Rossmann-fold domains"/>
    <property type="match status" value="1"/>
</dbReference>
<dbReference type="GO" id="GO:0008652">
    <property type="term" value="P:amino acid biosynthetic process"/>
    <property type="evidence" value="ECO:0007669"/>
    <property type="project" value="UniProtKB-KW"/>
</dbReference>
<evidence type="ECO:0000259" key="9">
    <source>
        <dbReference type="Pfam" id="PF08501"/>
    </source>
</evidence>
<evidence type="ECO:0000256" key="2">
    <source>
        <dbReference type="ARBA" id="ARBA00012962"/>
    </source>
</evidence>
<dbReference type="HOGENOM" id="CLU_044063_2_0_7"/>
<dbReference type="CDD" id="cd01065">
    <property type="entry name" value="NAD_bind_Shikimate_DH"/>
    <property type="match status" value="1"/>
</dbReference>
<dbReference type="Proteomes" id="UP000008721">
    <property type="component" value="Chromosome"/>
</dbReference>
<evidence type="ECO:0000256" key="8">
    <source>
        <dbReference type="HAMAP-Rule" id="MF_00222"/>
    </source>
</evidence>
<dbReference type="eggNOG" id="COG0169">
    <property type="taxonomic scope" value="Bacteria"/>
</dbReference>
<dbReference type="GO" id="GO:0050661">
    <property type="term" value="F:NADP binding"/>
    <property type="evidence" value="ECO:0007669"/>
    <property type="project" value="InterPro"/>
</dbReference>
<dbReference type="EC" id="1.1.1.25" evidence="2 8"/>
<keyword evidence="4 8" id="KW-0521">NADP</keyword>
<gene>
    <name evidence="8" type="primary">aroE</name>
    <name evidence="10" type="ordered locus">Sulku_1159</name>
</gene>
<feature type="domain" description="Shikimate dehydrogenase substrate binding N-terminal" evidence="9">
    <location>
        <begin position="6"/>
        <end position="86"/>
    </location>
</feature>
<proteinExistence type="inferred from homology"/>
<dbReference type="NCBIfam" id="NF001316">
    <property type="entry name" value="PRK00258.2-5"/>
    <property type="match status" value="1"/>
</dbReference>
<dbReference type="InterPro" id="IPR013708">
    <property type="entry name" value="Shikimate_DH-bd_N"/>
</dbReference>
<comment type="caution">
    <text evidence="8">Lacks conserved residue(s) required for the propagation of feature annotation.</text>
</comment>
<feature type="binding site" evidence="8">
    <location>
        <position position="228"/>
    </location>
    <ligand>
        <name>NADP(+)</name>
        <dbReference type="ChEBI" id="CHEBI:58349"/>
    </ligand>
</feature>
<dbReference type="GO" id="GO:0009423">
    <property type="term" value="P:chorismate biosynthetic process"/>
    <property type="evidence" value="ECO:0007669"/>
    <property type="project" value="UniProtKB-UniRule"/>
</dbReference>
<evidence type="ECO:0000256" key="1">
    <source>
        <dbReference type="ARBA" id="ARBA00004871"/>
    </source>
</evidence>
<dbReference type="PANTHER" id="PTHR21089:SF1">
    <property type="entry name" value="BIFUNCTIONAL 3-DEHYDROQUINATE DEHYDRATASE_SHIKIMATE DEHYDROGENASE, CHLOROPLASTIC"/>
    <property type="match status" value="1"/>
</dbReference>
<evidence type="ECO:0000256" key="5">
    <source>
        <dbReference type="ARBA" id="ARBA00023002"/>
    </source>
</evidence>
<comment type="pathway">
    <text evidence="1 8">Metabolic intermediate biosynthesis; chorismate biosynthesis; chorismate from D-erythrose 4-phosphate and phosphoenolpyruvate: step 4/7.</text>
</comment>
<feature type="binding site" evidence="8">
    <location>
        <position position="208"/>
    </location>
    <ligand>
        <name>shikimate</name>
        <dbReference type="ChEBI" id="CHEBI:36208"/>
    </ligand>
</feature>
<keyword evidence="3 8" id="KW-0028">Amino-acid biosynthesis</keyword>
<dbReference type="UniPathway" id="UPA00053">
    <property type="reaction ID" value="UER00087"/>
</dbReference>
<comment type="subunit">
    <text evidence="8">Homodimer.</text>
</comment>
<feature type="active site" description="Proton acceptor" evidence="8">
    <location>
        <position position="63"/>
    </location>
</feature>
<dbReference type="InterPro" id="IPR011342">
    <property type="entry name" value="Shikimate_DH"/>
</dbReference>
<dbReference type="InterPro" id="IPR046346">
    <property type="entry name" value="Aminoacid_DH-like_N_sf"/>
</dbReference>
<dbReference type="NCBIfam" id="TIGR00507">
    <property type="entry name" value="aroE"/>
    <property type="match status" value="1"/>
</dbReference>
<keyword evidence="11" id="KW-1185">Reference proteome</keyword>
<dbReference type="SUPFAM" id="SSF53223">
    <property type="entry name" value="Aminoacid dehydrogenase-like, N-terminal domain"/>
    <property type="match status" value="1"/>
</dbReference>
<feature type="binding site" evidence="8">
    <location>
        <begin position="14"/>
        <end position="16"/>
    </location>
    <ligand>
        <name>shikimate</name>
        <dbReference type="ChEBI" id="CHEBI:36208"/>
    </ligand>
</feature>
<accession>E4TWY1</accession>
<dbReference type="GO" id="GO:0005829">
    <property type="term" value="C:cytosol"/>
    <property type="evidence" value="ECO:0007669"/>
    <property type="project" value="TreeGrafter"/>
</dbReference>
<evidence type="ECO:0000313" key="10">
    <source>
        <dbReference type="EMBL" id="ADR33822.1"/>
    </source>
</evidence>
<keyword evidence="5 8" id="KW-0560">Oxidoreductase</keyword>
<name>E4TWY1_SULKY</name>
<feature type="binding site" evidence="8">
    <location>
        <position position="59"/>
    </location>
    <ligand>
        <name>shikimate</name>
        <dbReference type="ChEBI" id="CHEBI:36208"/>
    </ligand>
</feature>
<keyword evidence="6 8" id="KW-0057">Aromatic amino acid biosynthesis</keyword>
<dbReference type="OrthoDB" id="9792692at2"/>
<organism evidence="10 11">
    <name type="scientific">Sulfuricurvum kujiense (strain ATCC BAA-921 / DSM 16994 / JCM 11577 / YK-1)</name>
    <dbReference type="NCBI Taxonomy" id="709032"/>
    <lineage>
        <taxon>Bacteria</taxon>
        <taxon>Pseudomonadati</taxon>
        <taxon>Campylobacterota</taxon>
        <taxon>Epsilonproteobacteria</taxon>
        <taxon>Campylobacterales</taxon>
        <taxon>Sulfurimonadaceae</taxon>
        <taxon>Sulfuricurvum</taxon>
    </lineage>
</organism>
<feature type="binding site" evidence="8">
    <location>
        <position position="206"/>
    </location>
    <ligand>
        <name>NADP(+)</name>
        <dbReference type="ChEBI" id="CHEBI:58349"/>
    </ligand>
</feature>
<evidence type="ECO:0000256" key="4">
    <source>
        <dbReference type="ARBA" id="ARBA00022857"/>
    </source>
</evidence>
<dbReference type="STRING" id="709032.Sulku_1159"/>
<dbReference type="KEGG" id="sku:Sulku_1159"/>
<dbReference type="Gene3D" id="3.40.50.720">
    <property type="entry name" value="NAD(P)-binding Rossmann-like Domain"/>
    <property type="match status" value="1"/>
</dbReference>
<dbReference type="Pfam" id="PF08501">
    <property type="entry name" value="Shikimate_dh_N"/>
    <property type="match status" value="1"/>
</dbReference>
<dbReference type="RefSeq" id="WP_013460019.1">
    <property type="nucleotide sequence ID" value="NC_014762.1"/>
</dbReference>
<dbReference type="InterPro" id="IPR036291">
    <property type="entry name" value="NAD(P)-bd_dom_sf"/>
</dbReference>
<dbReference type="HAMAP" id="MF_00222">
    <property type="entry name" value="Shikimate_DH_AroE"/>
    <property type="match status" value="1"/>
</dbReference>
<reference evidence="10 11" key="1">
    <citation type="journal article" date="2012" name="Stand. Genomic Sci.">
        <title>Complete genome sequence of the sulfur compounds oxidizing chemolithoautotroph Sulfuricurvum kujiense type strain (YK-1(T)).</title>
        <authorList>
            <person name="Han C."/>
            <person name="Kotsyurbenko O."/>
            <person name="Chertkov O."/>
            <person name="Held B."/>
            <person name="Lapidus A."/>
            <person name="Nolan M."/>
            <person name="Lucas S."/>
            <person name="Hammon N."/>
            <person name="Deshpande S."/>
            <person name="Cheng J.F."/>
            <person name="Tapia R."/>
            <person name="Goodwin L.A."/>
            <person name="Pitluck S."/>
            <person name="Liolios K."/>
            <person name="Pagani I."/>
            <person name="Ivanova N."/>
            <person name="Mavromatis K."/>
            <person name="Mikhailova N."/>
            <person name="Pati A."/>
            <person name="Chen A."/>
            <person name="Palaniappan K."/>
            <person name="Land M."/>
            <person name="Hauser L."/>
            <person name="Chang Y.J."/>
            <person name="Jeffries C.D."/>
            <person name="Brambilla E.M."/>
            <person name="Rohde M."/>
            <person name="Spring S."/>
            <person name="Sikorski J."/>
            <person name="Goker M."/>
            <person name="Woyke T."/>
            <person name="Bristow J."/>
            <person name="Eisen J.A."/>
            <person name="Markowitz V."/>
            <person name="Hugenholtz P."/>
            <person name="Kyrpides N.C."/>
            <person name="Klenk H.P."/>
            <person name="Detter J.C."/>
        </authorList>
    </citation>
    <scope>NUCLEOTIDE SEQUENCE [LARGE SCALE GENOMIC DNA]</scope>
    <source>
        <strain evidence="11">ATCC BAA-921 / DSM 16994 / JCM 11577 / YK-1</strain>
    </source>
</reference>
<comment type="catalytic activity">
    <reaction evidence="7 8">
        <text>shikimate + NADP(+) = 3-dehydroshikimate + NADPH + H(+)</text>
        <dbReference type="Rhea" id="RHEA:17737"/>
        <dbReference type="ChEBI" id="CHEBI:15378"/>
        <dbReference type="ChEBI" id="CHEBI:16630"/>
        <dbReference type="ChEBI" id="CHEBI:36208"/>
        <dbReference type="ChEBI" id="CHEBI:57783"/>
        <dbReference type="ChEBI" id="CHEBI:58349"/>
        <dbReference type="EC" id="1.1.1.25"/>
    </reaction>
</comment>
<dbReference type="GO" id="GO:0009073">
    <property type="term" value="P:aromatic amino acid family biosynthetic process"/>
    <property type="evidence" value="ECO:0007669"/>
    <property type="project" value="UniProtKB-KW"/>
</dbReference>
<dbReference type="InterPro" id="IPR022893">
    <property type="entry name" value="Shikimate_DH_fam"/>
</dbReference>
<evidence type="ECO:0000256" key="3">
    <source>
        <dbReference type="ARBA" id="ARBA00022605"/>
    </source>
</evidence>
<evidence type="ECO:0000313" key="11">
    <source>
        <dbReference type="Proteomes" id="UP000008721"/>
    </source>
</evidence>
<dbReference type="Gene3D" id="3.40.50.10860">
    <property type="entry name" value="Leucine Dehydrogenase, chain A, domain 1"/>
    <property type="match status" value="1"/>
</dbReference>
<sequence length="264" mass="28600">MNVFTIFGDPVSHSRSPLMHNSVFKSLRIDACYTRTPLKEGSQLRDVFFAKALSGANVTVPHKEAAYAQCDEVRGIARTIQAVNTLVLEDGKLIGYNTDADGFMHAIKSFGAIKTALILGAGGTARALSVALSQGGITPTILNRSSGRLEYFKNGGFKTYCWDDFIPTEYDLIINTTSAGLSDNELPIPQELLGVLLVKAKGAVDVIYGKVTPFLKEVKASALPYKDGSDMLLAQGVLASRLFLHGAYEPDTIEVPMKHSFRLP</sequence>
<dbReference type="GO" id="GO:0004764">
    <property type="term" value="F:shikimate 3-dehydrogenase (NADP+) activity"/>
    <property type="evidence" value="ECO:0007669"/>
    <property type="project" value="UniProtKB-UniRule"/>
</dbReference>
<dbReference type="GO" id="GO:0019632">
    <property type="term" value="P:shikimate metabolic process"/>
    <property type="evidence" value="ECO:0007669"/>
    <property type="project" value="InterPro"/>
</dbReference>
<feature type="binding site" evidence="8">
    <location>
        <position position="84"/>
    </location>
    <ligand>
        <name>shikimate</name>
        <dbReference type="ChEBI" id="CHEBI:36208"/>
    </ligand>
</feature>
<protein>
    <recommendedName>
        <fullName evidence="2 8">Shikimate dehydrogenase (NADP(+))</fullName>
        <shortName evidence="8">SDH</shortName>
        <ecNumber evidence="2 8">1.1.1.25</ecNumber>
    </recommendedName>
</protein>
<dbReference type="AlphaFoldDB" id="E4TWY1"/>
<dbReference type="EMBL" id="CP002355">
    <property type="protein sequence ID" value="ADR33822.1"/>
    <property type="molecule type" value="Genomic_DNA"/>
</dbReference>
<comment type="similarity">
    <text evidence="8">Belongs to the shikimate dehydrogenase family.</text>
</comment>
<evidence type="ECO:0000256" key="6">
    <source>
        <dbReference type="ARBA" id="ARBA00023141"/>
    </source>
</evidence>
<feature type="binding site" evidence="8">
    <location>
        <position position="99"/>
    </location>
    <ligand>
        <name>shikimate</name>
        <dbReference type="ChEBI" id="CHEBI:36208"/>
    </ligand>
</feature>